<organism evidence="3 4">
    <name type="scientific">Hymenochirus boettgeri</name>
    <name type="common">Congo dwarf clawed frog</name>
    <dbReference type="NCBI Taxonomy" id="247094"/>
    <lineage>
        <taxon>Eukaryota</taxon>
        <taxon>Metazoa</taxon>
        <taxon>Chordata</taxon>
        <taxon>Craniata</taxon>
        <taxon>Vertebrata</taxon>
        <taxon>Euteleostomi</taxon>
        <taxon>Amphibia</taxon>
        <taxon>Batrachia</taxon>
        <taxon>Anura</taxon>
        <taxon>Pipoidea</taxon>
        <taxon>Pipidae</taxon>
        <taxon>Pipinae</taxon>
        <taxon>Hymenochirus</taxon>
    </lineage>
</organism>
<sequence>MEEPNKLSYCPKCRRCEGIFKYHMHCTPTSNAVCDCTKGRRCSGEKCERCASHICPEGQELNGQKCIDCAHGTFKPGVNGICKPWTSCSHGAAVMVNGTRVSDVLCRRKISPTTESFSEPPPTSPAIQTVRTHVDVNPVYLAITVSTLFSLGTLIILLPYFKKWMKKIKTELQKSKDWPNFL</sequence>
<proteinExistence type="predicted"/>
<dbReference type="OrthoDB" id="9907722at2759"/>
<dbReference type="Gene3D" id="2.10.50.10">
    <property type="entry name" value="Tumor Necrosis Factor Receptor, subunit A, domain 2"/>
    <property type="match status" value="1"/>
</dbReference>
<gene>
    <name evidence="3" type="ORF">GDO86_020069</name>
</gene>
<protein>
    <recommendedName>
        <fullName evidence="2">TNFR-Cys domain-containing protein</fullName>
    </recommendedName>
</protein>
<dbReference type="PANTHER" id="PTHR47139:SF1">
    <property type="entry name" value="TUMOR NECROSIS FACTOR RECEPTOR SUPERFAMILY MEMBER 9"/>
    <property type="match status" value="1"/>
</dbReference>
<dbReference type="Proteomes" id="UP000812440">
    <property type="component" value="Unassembled WGS sequence"/>
</dbReference>
<dbReference type="PANTHER" id="PTHR47139">
    <property type="entry name" value="TUMOR NECROSIS FACTOR RECEPTOR SUPERFAMILY MEMBER 9"/>
    <property type="match status" value="1"/>
</dbReference>
<keyword evidence="1" id="KW-0812">Transmembrane</keyword>
<dbReference type="GO" id="GO:0038023">
    <property type="term" value="F:signaling receptor activity"/>
    <property type="evidence" value="ECO:0007669"/>
    <property type="project" value="TreeGrafter"/>
</dbReference>
<comment type="caution">
    <text evidence="3">The sequence shown here is derived from an EMBL/GenBank/DDBJ whole genome shotgun (WGS) entry which is preliminary data.</text>
</comment>
<keyword evidence="4" id="KW-1185">Reference proteome</keyword>
<dbReference type="SMART" id="SM00208">
    <property type="entry name" value="TNFR"/>
    <property type="match status" value="2"/>
</dbReference>
<feature type="transmembrane region" description="Helical" evidence="1">
    <location>
        <begin position="139"/>
        <end position="161"/>
    </location>
</feature>
<accession>A0A8T2IIY4</accession>
<dbReference type="InterPro" id="IPR001368">
    <property type="entry name" value="TNFR/NGFR_Cys_rich_reg"/>
</dbReference>
<dbReference type="GO" id="GO:0042127">
    <property type="term" value="P:regulation of cell population proliferation"/>
    <property type="evidence" value="ECO:0007669"/>
    <property type="project" value="TreeGrafter"/>
</dbReference>
<feature type="domain" description="TNFR-Cys" evidence="2">
    <location>
        <begin position="69"/>
        <end position="106"/>
    </location>
</feature>
<keyword evidence="1" id="KW-1133">Transmembrane helix</keyword>
<dbReference type="Pfam" id="PF00020">
    <property type="entry name" value="TNFR_c6"/>
    <property type="match status" value="2"/>
</dbReference>
<evidence type="ECO:0000259" key="2">
    <source>
        <dbReference type="SMART" id="SM00208"/>
    </source>
</evidence>
<dbReference type="EMBL" id="JAACNH010000665">
    <property type="protein sequence ID" value="KAG8430728.1"/>
    <property type="molecule type" value="Genomic_DNA"/>
</dbReference>
<dbReference type="SUPFAM" id="SSF57586">
    <property type="entry name" value="TNF receptor-like"/>
    <property type="match status" value="1"/>
</dbReference>
<evidence type="ECO:0000313" key="4">
    <source>
        <dbReference type="Proteomes" id="UP000812440"/>
    </source>
</evidence>
<feature type="domain" description="TNFR-Cys" evidence="2">
    <location>
        <begin position="4"/>
        <end position="34"/>
    </location>
</feature>
<keyword evidence="1" id="KW-0472">Membrane</keyword>
<evidence type="ECO:0000313" key="3">
    <source>
        <dbReference type="EMBL" id="KAG8430728.1"/>
    </source>
</evidence>
<evidence type="ECO:0000256" key="1">
    <source>
        <dbReference type="SAM" id="Phobius"/>
    </source>
</evidence>
<reference evidence="3" key="1">
    <citation type="thesis" date="2020" institute="ProQuest LLC" country="789 East Eisenhower Parkway, Ann Arbor, MI, USA">
        <title>Comparative Genomics and Chromosome Evolution.</title>
        <authorList>
            <person name="Mudd A.B."/>
        </authorList>
    </citation>
    <scope>NUCLEOTIDE SEQUENCE</scope>
    <source>
        <strain evidence="3">Female2</strain>
        <tissue evidence="3">Blood</tissue>
    </source>
</reference>
<dbReference type="AlphaFoldDB" id="A0A8T2IIY4"/>
<name>A0A8T2IIY4_9PIPI</name>